<accession>A0ACA9Q599</accession>
<organism evidence="1 2">
    <name type="scientific">Racocetra persica</name>
    <dbReference type="NCBI Taxonomy" id="160502"/>
    <lineage>
        <taxon>Eukaryota</taxon>
        <taxon>Fungi</taxon>
        <taxon>Fungi incertae sedis</taxon>
        <taxon>Mucoromycota</taxon>
        <taxon>Glomeromycotina</taxon>
        <taxon>Glomeromycetes</taxon>
        <taxon>Diversisporales</taxon>
        <taxon>Gigasporaceae</taxon>
        <taxon>Racocetra</taxon>
    </lineage>
</organism>
<sequence length="139" mass="16488">LVKRKFKDENPKMKIQQHNFALAVIVIVSLSIFPVECDVKFHNFTYTEQSTQDNLTGNPNVWFIGYYKDNTAVIRIARINYYNGVTRCLEQRLLLRVIQPNGDVIKIDLNDKGIQDFNYCISRYINPIRVYTHYFNTFW</sequence>
<keyword evidence="2" id="KW-1185">Reference proteome</keyword>
<protein>
    <submittedName>
        <fullName evidence="1">24321_t:CDS:1</fullName>
    </submittedName>
</protein>
<gene>
    <name evidence="1" type="ORF">RPERSI_LOCUS12885</name>
</gene>
<dbReference type="Proteomes" id="UP000789920">
    <property type="component" value="Unassembled WGS sequence"/>
</dbReference>
<reference evidence="1" key="1">
    <citation type="submission" date="2021-06" db="EMBL/GenBank/DDBJ databases">
        <authorList>
            <person name="Kallberg Y."/>
            <person name="Tangrot J."/>
            <person name="Rosling A."/>
        </authorList>
    </citation>
    <scope>NUCLEOTIDE SEQUENCE</scope>
    <source>
        <strain evidence="1">MA461A</strain>
    </source>
</reference>
<dbReference type="EMBL" id="CAJVQC010027992">
    <property type="protein sequence ID" value="CAG8738244.1"/>
    <property type="molecule type" value="Genomic_DNA"/>
</dbReference>
<name>A0ACA9Q599_9GLOM</name>
<evidence type="ECO:0000313" key="1">
    <source>
        <dbReference type="EMBL" id="CAG8738244.1"/>
    </source>
</evidence>
<evidence type="ECO:0000313" key="2">
    <source>
        <dbReference type="Proteomes" id="UP000789920"/>
    </source>
</evidence>
<feature type="non-terminal residue" evidence="1">
    <location>
        <position position="1"/>
    </location>
</feature>
<comment type="caution">
    <text evidence="1">The sequence shown here is derived from an EMBL/GenBank/DDBJ whole genome shotgun (WGS) entry which is preliminary data.</text>
</comment>
<proteinExistence type="predicted"/>